<dbReference type="InterPro" id="IPR019080">
    <property type="entry name" value="YqaJ_viral_recombinase"/>
</dbReference>
<dbReference type="CDD" id="cd22343">
    <property type="entry name" value="PDDEXK_lambda_exonuclease-like"/>
    <property type="match status" value="1"/>
</dbReference>
<dbReference type="GO" id="GO:0004519">
    <property type="term" value="F:endonuclease activity"/>
    <property type="evidence" value="ECO:0007669"/>
    <property type="project" value="UniProtKB-KW"/>
</dbReference>
<keyword evidence="2" id="KW-0540">Nuclease</keyword>
<proteinExistence type="predicted"/>
<keyword evidence="2" id="KW-0255">Endonuclease</keyword>
<dbReference type="InterPro" id="IPR051703">
    <property type="entry name" value="NF-kappa-B_Signaling_Reg"/>
</dbReference>
<reference evidence="2" key="1">
    <citation type="submission" date="2020-04" db="EMBL/GenBank/DDBJ databases">
        <authorList>
            <person name="Chiriac C."/>
            <person name="Salcher M."/>
            <person name="Ghai R."/>
            <person name="Kavagutti S V."/>
        </authorList>
    </citation>
    <scope>NUCLEOTIDE SEQUENCE</scope>
</reference>
<dbReference type="Gene3D" id="3.90.320.10">
    <property type="match status" value="1"/>
</dbReference>
<accession>A0A6J5NFR2</accession>
<gene>
    <name evidence="2" type="ORF">UFOVP671_39</name>
</gene>
<organism evidence="2">
    <name type="scientific">uncultured Caudovirales phage</name>
    <dbReference type="NCBI Taxonomy" id="2100421"/>
    <lineage>
        <taxon>Viruses</taxon>
        <taxon>Duplodnaviria</taxon>
        <taxon>Heunggongvirae</taxon>
        <taxon>Uroviricota</taxon>
        <taxon>Caudoviricetes</taxon>
        <taxon>Peduoviridae</taxon>
        <taxon>Maltschvirus</taxon>
        <taxon>Maltschvirus maltsch</taxon>
    </lineage>
</organism>
<dbReference type="InterPro" id="IPR011335">
    <property type="entry name" value="Restrct_endonuc-II-like"/>
</dbReference>
<keyword evidence="2" id="KW-0378">Hydrolase</keyword>
<evidence type="ECO:0000259" key="1">
    <source>
        <dbReference type="Pfam" id="PF09588"/>
    </source>
</evidence>
<dbReference type="Pfam" id="PF09588">
    <property type="entry name" value="YqaJ"/>
    <property type="match status" value="1"/>
</dbReference>
<evidence type="ECO:0000313" key="2">
    <source>
        <dbReference type="EMBL" id="CAB4156055.1"/>
    </source>
</evidence>
<dbReference type="SUPFAM" id="SSF52980">
    <property type="entry name" value="Restriction endonuclease-like"/>
    <property type="match status" value="1"/>
</dbReference>
<dbReference type="InterPro" id="IPR011604">
    <property type="entry name" value="PDDEXK-like_dom_sf"/>
</dbReference>
<name>A0A6J5NFR2_9CAUD</name>
<dbReference type="PANTHER" id="PTHR46609:SF6">
    <property type="entry name" value="EXONUCLEASE, PHAGE-TYPE_RECB, C-TERMINAL DOMAIN-CONTAINING PROTEIN-RELATED"/>
    <property type="match status" value="1"/>
</dbReference>
<protein>
    <submittedName>
        <fullName evidence="2">Phage_rel_nuc, putative phage-type endonuclease</fullName>
    </submittedName>
</protein>
<dbReference type="PANTHER" id="PTHR46609">
    <property type="entry name" value="EXONUCLEASE, PHAGE-TYPE/RECB, C-TERMINAL DOMAIN-CONTAINING PROTEIN"/>
    <property type="match status" value="1"/>
</dbReference>
<dbReference type="EMBL" id="LR796645">
    <property type="protein sequence ID" value="CAB4156055.1"/>
    <property type="molecule type" value="Genomic_DNA"/>
</dbReference>
<feature type="domain" description="YqaJ viral recombinase" evidence="1">
    <location>
        <begin position="23"/>
        <end position="164"/>
    </location>
</feature>
<sequence length="220" mass="25251">MLQGVGNPRYPPNGGVMEQRTDEWYNARLGLVTGSRLADVITKKRNGEYSVRRSQYMQELASERRTGARLRKYVNKYMQIGIDEEPAAIGWYTVHTGEEVIPAGFVRHNSLSESGASPDGLVGDNGVIEVKCPTFENHVVQILMDEIPGMYLPQIGWELACTEREWCDYISFNRGYEGGEIFIKRLYRDEKYIKRLEHEVAIFLDELHELLYVECGSMNF</sequence>